<sequence length="707" mass="74636">MATAAGASAGLPPVAPSLIGRGHQEDPLLASLAPSPDAPNPALAAQAALLARPVTEERRMADAIRALAIDAVEQAKSGHPGMPMGMADAATTLFTKFLKFDAADPRWPDRDRFVLSAGHGSMLLYALLNLTGQEGMGIDDIKRFRQLHSPAAGHPEYGEHPGIETTTGPLGQGLANAVGMALAERLLAARFGKSLVDHRTWVIAGDGCLQEGISHEAASLAGHLQLSKLTVLYDDNSITIDGDTALSFTDDTLKRFAAYGWAVRRVDGHDPADLAAAMLWASRSRRPTLLACKTIIGFSAPTKAGTAGSHGSPLGPTEAAAAKSALGWNHPPFEVPDGLRAQWEAAGRRSAGTRRSWLKRLTRHPQREEFERAIAGRLPNAWHEALATLRIQTAEQKPKLATRVASQKALEALVPAVPEMVGGSADLTGSNNTNVKGIPAVTPGNFAGRYIHYGVREHGMAAAMNGMALHGGIIPYSGTFLVFADYMRPAIRLAALMRQRVIHVLTHDSIGLGEDGPTHQPVETLAGLRAIPNLCVFRPGDAMETAECWELAVKRADGPTVLALSRQNLAAFRTDTGENRCARGGYVVEEAPGPRQATLIASGSEVGLALAARTALEAEGIATAVVSLPCWELFAAQDASYREQVLGSALRVGIEAATGFGWERWLGPDGVFVGMTGFGASAPAEALFKHFGITAEAVVAAVKKRLG</sequence>
<feature type="active site" description="Proton donor" evidence="13">
    <location>
        <position position="457"/>
    </location>
</feature>
<dbReference type="InterPro" id="IPR029061">
    <property type="entry name" value="THDP-binding"/>
</dbReference>
<dbReference type="InterPro" id="IPR049557">
    <property type="entry name" value="Transketolase_CS"/>
</dbReference>
<evidence type="ECO:0000256" key="9">
    <source>
        <dbReference type="ARBA" id="ARBA00022842"/>
    </source>
</evidence>
<dbReference type="EMBL" id="JACOMF010000022">
    <property type="protein sequence ID" value="MBC4017067.1"/>
    <property type="molecule type" value="Genomic_DNA"/>
</dbReference>
<keyword evidence="20" id="KW-1185">Reference proteome</keyword>
<dbReference type="Pfam" id="PF22613">
    <property type="entry name" value="Transketolase_C_1"/>
    <property type="match status" value="1"/>
</dbReference>
<evidence type="ECO:0000256" key="1">
    <source>
        <dbReference type="ARBA" id="ARBA00001913"/>
    </source>
</evidence>
<dbReference type="EC" id="2.2.1.1" evidence="5 12"/>
<comment type="cofactor">
    <cofactor evidence="15">
        <name>thiamine diphosphate</name>
        <dbReference type="ChEBI" id="CHEBI:58937"/>
    </cofactor>
    <text evidence="15">Binds 1 thiamine pyrophosphate per subunit. During the reaction, the substrate forms a covalent intermediate with the cofactor.</text>
</comment>
<evidence type="ECO:0000259" key="18">
    <source>
        <dbReference type="SMART" id="SM00861"/>
    </source>
</evidence>
<comment type="similarity">
    <text evidence="3">Belongs to the transketolase family.</text>
</comment>
<evidence type="ECO:0000256" key="8">
    <source>
        <dbReference type="ARBA" id="ARBA00022837"/>
    </source>
</evidence>
<feature type="site" description="Important for catalytic activity" evidence="17">
    <location>
        <position position="79"/>
    </location>
</feature>
<dbReference type="GO" id="GO:0005829">
    <property type="term" value="C:cytosol"/>
    <property type="evidence" value="ECO:0007669"/>
    <property type="project" value="TreeGrafter"/>
</dbReference>
<dbReference type="InterPro" id="IPR009014">
    <property type="entry name" value="Transketo_C/PFOR_II"/>
</dbReference>
<dbReference type="InterPro" id="IPR005474">
    <property type="entry name" value="Transketolase_N"/>
</dbReference>
<evidence type="ECO:0000256" key="2">
    <source>
        <dbReference type="ARBA" id="ARBA00001941"/>
    </source>
</evidence>
<dbReference type="InterPro" id="IPR005475">
    <property type="entry name" value="Transketolase-like_Pyr-bd"/>
</dbReference>
<dbReference type="InterPro" id="IPR033247">
    <property type="entry name" value="Transketolase_fam"/>
</dbReference>
<dbReference type="PANTHER" id="PTHR43522">
    <property type="entry name" value="TRANSKETOLASE"/>
    <property type="match status" value="1"/>
</dbReference>
<feature type="binding site" evidence="15">
    <location>
        <begin position="168"/>
        <end position="170"/>
    </location>
    <ligand>
        <name>thiamine diphosphate</name>
        <dbReference type="ChEBI" id="CHEBI:58937"/>
    </ligand>
</feature>
<evidence type="ECO:0000313" key="20">
    <source>
        <dbReference type="Proteomes" id="UP000600101"/>
    </source>
</evidence>
<dbReference type="PANTHER" id="PTHR43522:SF2">
    <property type="entry name" value="TRANSKETOLASE 1-RELATED"/>
    <property type="match status" value="1"/>
</dbReference>
<feature type="site" description="Important for catalytic activity" evidence="17">
    <location>
        <position position="310"/>
    </location>
</feature>
<dbReference type="PROSITE" id="PS00801">
    <property type="entry name" value="TRANSKETOLASE_1"/>
    <property type="match status" value="1"/>
</dbReference>
<feature type="binding site" evidence="14">
    <location>
        <position position="310"/>
    </location>
    <ligand>
        <name>substrate</name>
    </ligand>
</feature>
<feature type="binding site" evidence="14">
    <location>
        <position position="79"/>
    </location>
    <ligand>
        <name>substrate</name>
    </ligand>
</feature>
<dbReference type="SUPFAM" id="SSF52518">
    <property type="entry name" value="Thiamin diphosphate-binding fold (THDP-binding)"/>
    <property type="match status" value="2"/>
</dbReference>
<feature type="binding site" evidence="16">
    <location>
        <position position="238"/>
    </location>
    <ligand>
        <name>Mg(2+)</name>
        <dbReference type="ChEBI" id="CHEBI:18420"/>
    </ligand>
</feature>
<feature type="binding site" evidence="14">
    <location>
        <position position="507"/>
    </location>
    <ligand>
        <name>substrate</name>
    </ligand>
</feature>
<dbReference type="InterPro" id="IPR005478">
    <property type="entry name" value="Transketolase_bac-like"/>
</dbReference>
<dbReference type="CDD" id="cd02012">
    <property type="entry name" value="TPP_TK"/>
    <property type="match status" value="1"/>
</dbReference>
<reference evidence="19" key="1">
    <citation type="submission" date="2020-08" db="EMBL/GenBank/DDBJ databases">
        <authorList>
            <person name="Hu Y."/>
            <person name="Nguyen S.V."/>
            <person name="Li F."/>
            <person name="Fanning S."/>
        </authorList>
    </citation>
    <scope>NUCLEOTIDE SEQUENCE</scope>
    <source>
        <strain evidence="19">SYSU D8009</strain>
    </source>
</reference>
<organism evidence="19 20">
    <name type="scientific">Siccirubricoccus deserti</name>
    <dbReference type="NCBI Taxonomy" id="2013562"/>
    <lineage>
        <taxon>Bacteria</taxon>
        <taxon>Pseudomonadati</taxon>
        <taxon>Pseudomonadota</taxon>
        <taxon>Alphaproteobacteria</taxon>
        <taxon>Acetobacterales</taxon>
        <taxon>Roseomonadaceae</taxon>
        <taxon>Siccirubricoccus</taxon>
    </lineage>
</organism>
<comment type="cofactor">
    <cofactor evidence="16">
        <name>Mg(2+)</name>
        <dbReference type="ChEBI" id="CHEBI:18420"/>
    </cofactor>
    <text evidence="16">Binds 1 Mg(2+) ion per subunit. Can also utilize other divalent metal cations, such as Ca(2+), Mn(2+) and Co(2+).</text>
</comment>
<evidence type="ECO:0000256" key="3">
    <source>
        <dbReference type="ARBA" id="ARBA00007131"/>
    </source>
</evidence>
<feature type="binding site" evidence="14">
    <location>
        <position position="515"/>
    </location>
    <ligand>
        <name>substrate</name>
    </ligand>
</feature>
<feature type="binding site" evidence="15">
    <location>
        <position position="119"/>
    </location>
    <ligand>
        <name>thiamine diphosphate</name>
        <dbReference type="ChEBI" id="CHEBI:58937"/>
    </ligand>
</feature>
<feature type="binding site" evidence="15">
    <location>
        <position position="207"/>
    </location>
    <ligand>
        <name>thiamine diphosphate</name>
        <dbReference type="ChEBI" id="CHEBI:58937"/>
    </ligand>
</feature>
<comment type="catalytic activity">
    <reaction evidence="11">
        <text>D-sedoheptulose 7-phosphate + D-glyceraldehyde 3-phosphate = aldehydo-D-ribose 5-phosphate + D-xylulose 5-phosphate</text>
        <dbReference type="Rhea" id="RHEA:10508"/>
        <dbReference type="ChEBI" id="CHEBI:57483"/>
        <dbReference type="ChEBI" id="CHEBI:57737"/>
        <dbReference type="ChEBI" id="CHEBI:58273"/>
        <dbReference type="ChEBI" id="CHEBI:59776"/>
        <dbReference type="EC" id="2.2.1.1"/>
    </reaction>
</comment>
<keyword evidence="9 16" id="KW-0460">Magnesium</keyword>
<dbReference type="Gene3D" id="3.40.50.970">
    <property type="match status" value="2"/>
</dbReference>
<comment type="subunit">
    <text evidence="4">Homodimer.</text>
</comment>
<dbReference type="Pfam" id="PF02779">
    <property type="entry name" value="Transket_pyr"/>
    <property type="match status" value="1"/>
</dbReference>
<feature type="binding site" evidence="14">
    <location>
        <position position="430"/>
    </location>
    <ligand>
        <name>substrate</name>
    </ligand>
</feature>
<dbReference type="SMART" id="SM00861">
    <property type="entry name" value="Transket_pyr"/>
    <property type="match status" value="1"/>
</dbReference>
<feature type="binding site" evidence="14">
    <location>
        <position position="566"/>
    </location>
    <ligand>
        <name>substrate</name>
    </ligand>
</feature>
<feature type="binding site" evidence="14">
    <location>
        <position position="403"/>
    </location>
    <ligand>
        <name>substrate</name>
    </ligand>
</feature>
<evidence type="ECO:0000256" key="5">
    <source>
        <dbReference type="ARBA" id="ARBA00013152"/>
    </source>
</evidence>
<proteinExistence type="inferred from homology"/>
<evidence type="ECO:0000256" key="10">
    <source>
        <dbReference type="ARBA" id="ARBA00023052"/>
    </source>
</evidence>
<dbReference type="FunFam" id="3.40.50.970:FF:000003">
    <property type="entry name" value="Transketolase"/>
    <property type="match status" value="1"/>
</dbReference>
<evidence type="ECO:0000256" key="4">
    <source>
        <dbReference type="ARBA" id="ARBA00011738"/>
    </source>
</evidence>
<dbReference type="InterPro" id="IPR020826">
    <property type="entry name" value="Transketolase_BS"/>
</dbReference>
<feature type="binding site" evidence="14">
    <location>
        <position position="519"/>
    </location>
    <ligand>
        <name>substrate</name>
    </ligand>
</feature>
<feature type="binding site" evidence="15">
    <location>
        <position position="483"/>
    </location>
    <ligand>
        <name>thiamine diphosphate</name>
        <dbReference type="ChEBI" id="CHEBI:58937"/>
    </ligand>
</feature>
<feature type="binding site" evidence="15">
    <location>
        <position position="236"/>
    </location>
    <ligand>
        <name>thiamine diphosphate</name>
        <dbReference type="ChEBI" id="CHEBI:58937"/>
    </ligand>
</feature>
<feature type="binding site" evidence="16">
    <location>
        <position position="206"/>
    </location>
    <ligand>
        <name>Mg(2+)</name>
        <dbReference type="ChEBI" id="CHEBI:18420"/>
    </ligand>
</feature>
<comment type="cofactor">
    <cofactor evidence="2">
        <name>Co(2+)</name>
        <dbReference type="ChEBI" id="CHEBI:48828"/>
    </cofactor>
</comment>
<dbReference type="CDD" id="cd07033">
    <property type="entry name" value="TPP_PYR_DXS_TK_like"/>
    <property type="match status" value="1"/>
</dbReference>
<evidence type="ECO:0000256" key="11">
    <source>
        <dbReference type="ARBA" id="ARBA00049473"/>
    </source>
</evidence>
<gene>
    <name evidence="19" type="primary">tkt</name>
    <name evidence="19" type="ORF">H7965_17270</name>
</gene>
<keyword evidence="8" id="KW-0106">Calcium</keyword>
<evidence type="ECO:0000313" key="19">
    <source>
        <dbReference type="EMBL" id="MBC4017067.1"/>
    </source>
</evidence>
<keyword evidence="6 19" id="KW-0808">Transferase</keyword>
<dbReference type="InterPro" id="IPR055152">
    <property type="entry name" value="Transketolase-like_C_2"/>
</dbReference>
<comment type="caution">
    <text evidence="19">The sequence shown here is derived from an EMBL/GenBank/DDBJ whole genome shotgun (WGS) entry which is preliminary data.</text>
</comment>
<dbReference type="Pfam" id="PF00456">
    <property type="entry name" value="Transketolase_N"/>
    <property type="match status" value="1"/>
</dbReference>
<feature type="binding site" evidence="16">
    <location>
        <position position="236"/>
    </location>
    <ligand>
        <name>Mg(2+)</name>
        <dbReference type="ChEBI" id="CHEBI:18420"/>
    </ligand>
</feature>
<dbReference type="GO" id="GO:0046872">
    <property type="term" value="F:metal ion binding"/>
    <property type="evidence" value="ECO:0007669"/>
    <property type="project" value="UniProtKB-KW"/>
</dbReference>
<dbReference type="FunFam" id="3.40.50.970:FF:000004">
    <property type="entry name" value="Transketolase"/>
    <property type="match status" value="1"/>
</dbReference>
<evidence type="ECO:0000256" key="12">
    <source>
        <dbReference type="NCBIfam" id="TIGR00232"/>
    </source>
</evidence>
<keyword evidence="10 15" id="KW-0786">Thiamine pyrophosphate</keyword>
<dbReference type="FunFam" id="3.40.50.920:FF:000003">
    <property type="entry name" value="Transketolase"/>
    <property type="match status" value="1"/>
</dbReference>
<dbReference type="GO" id="GO:0009052">
    <property type="term" value="P:pentose-phosphate shunt, non-oxidative branch"/>
    <property type="evidence" value="ECO:0007669"/>
    <property type="project" value="UniProtKB-ARBA"/>
</dbReference>
<feature type="domain" description="Transketolase-like pyrimidine-binding" evidence="18">
    <location>
        <begin position="400"/>
        <end position="571"/>
    </location>
</feature>
<protein>
    <recommendedName>
        <fullName evidence="5 12">Transketolase</fullName>
        <ecNumber evidence="5 12">2.2.1.1</ecNumber>
    </recommendedName>
</protein>
<dbReference type="AlphaFoldDB" id="A0A9X0UE13"/>
<dbReference type="Proteomes" id="UP000600101">
    <property type="component" value="Unassembled WGS sequence"/>
</dbReference>
<evidence type="ECO:0000256" key="13">
    <source>
        <dbReference type="PIRSR" id="PIRSR605478-1"/>
    </source>
</evidence>
<evidence type="ECO:0000256" key="7">
    <source>
        <dbReference type="ARBA" id="ARBA00022723"/>
    </source>
</evidence>
<name>A0A9X0UE13_9PROT</name>
<dbReference type="GO" id="GO:0004802">
    <property type="term" value="F:transketolase activity"/>
    <property type="evidence" value="ECO:0007669"/>
    <property type="project" value="UniProtKB-UniRule"/>
</dbReference>
<evidence type="ECO:0000256" key="17">
    <source>
        <dbReference type="PIRSR" id="PIRSR605478-5"/>
    </source>
</evidence>
<evidence type="ECO:0000256" key="6">
    <source>
        <dbReference type="ARBA" id="ARBA00022679"/>
    </source>
</evidence>
<evidence type="ECO:0000256" key="14">
    <source>
        <dbReference type="PIRSR" id="PIRSR605478-2"/>
    </source>
</evidence>
<dbReference type="Gene3D" id="3.40.50.920">
    <property type="match status" value="1"/>
</dbReference>
<keyword evidence="7 16" id="KW-0479">Metal-binding</keyword>
<dbReference type="PROSITE" id="PS00802">
    <property type="entry name" value="TRANSKETOLASE_2"/>
    <property type="match status" value="1"/>
</dbReference>
<accession>A0A9X0UE13</accession>
<comment type="cofactor">
    <cofactor evidence="1">
        <name>Ca(2+)</name>
        <dbReference type="ChEBI" id="CHEBI:29108"/>
    </cofactor>
</comment>
<feature type="binding site" evidence="15">
    <location>
        <position position="310"/>
    </location>
    <ligand>
        <name>thiamine diphosphate</name>
        <dbReference type="ChEBI" id="CHEBI:58937"/>
    </ligand>
</feature>
<evidence type="ECO:0000256" key="16">
    <source>
        <dbReference type="PIRSR" id="PIRSR605478-4"/>
    </source>
</evidence>
<dbReference type="NCBIfam" id="TIGR00232">
    <property type="entry name" value="tktlase_bact"/>
    <property type="match status" value="1"/>
</dbReference>
<evidence type="ECO:0000256" key="15">
    <source>
        <dbReference type="PIRSR" id="PIRSR605478-3"/>
    </source>
</evidence>
<dbReference type="SUPFAM" id="SSF52922">
    <property type="entry name" value="TK C-terminal domain-like"/>
    <property type="match status" value="1"/>
</dbReference>